<sequence length="216" mass="23887">MSSRKSISTTSDVSLRPSQARIRTPGITLSPITASTAPIFRKGEADRLQDYSNGIQWGAFEDIQESPRKRRMVLRNLVRELPLVKKTDSGEVEKRLEMLGRKKTVKKGVESKGKSEAGKKGGEENTVEGKAVREKEKAVKKTRSTKGTEVRKKREKSAKVTAEVEEEPKLGGKTRVASQKISGGNGFVNRLKAVQKEEQFRGNDGEMSVKGEDEDA</sequence>
<feature type="region of interest" description="Disordered" evidence="1">
    <location>
        <begin position="101"/>
        <end position="181"/>
    </location>
</feature>
<feature type="region of interest" description="Disordered" evidence="1">
    <location>
        <begin position="1"/>
        <end position="29"/>
    </location>
</feature>
<dbReference type="Proteomes" id="UP000298138">
    <property type="component" value="Unassembled WGS sequence"/>
</dbReference>
<reference evidence="2 3" key="1">
    <citation type="submission" date="2019-04" db="EMBL/GenBank/DDBJ databases">
        <title>Comparative genomics and transcriptomics to analyze fruiting body development in filamentous ascomycetes.</title>
        <authorList>
            <consortium name="DOE Joint Genome Institute"/>
            <person name="Lutkenhaus R."/>
            <person name="Traeger S."/>
            <person name="Breuer J."/>
            <person name="Kuo A."/>
            <person name="Lipzen A."/>
            <person name="Pangilinan J."/>
            <person name="Dilworth D."/>
            <person name="Sandor L."/>
            <person name="Poggeler S."/>
            <person name="Barry K."/>
            <person name="Grigoriev I.V."/>
            <person name="Nowrousian M."/>
        </authorList>
    </citation>
    <scope>NUCLEOTIDE SEQUENCE [LARGE SCALE GENOMIC DNA]</scope>
    <source>
        <strain evidence="2 3">CBS 389.68</strain>
    </source>
</reference>
<feature type="compositionally biased region" description="Polar residues" evidence="1">
    <location>
        <begin position="1"/>
        <end position="17"/>
    </location>
</feature>
<feature type="region of interest" description="Disordered" evidence="1">
    <location>
        <begin position="195"/>
        <end position="216"/>
    </location>
</feature>
<dbReference type="InParanoid" id="A0A4S2N3J1"/>
<gene>
    <name evidence="2" type="ORF">EX30DRAFT_338404</name>
</gene>
<feature type="compositionally biased region" description="Basic and acidic residues" evidence="1">
    <location>
        <begin position="130"/>
        <end position="139"/>
    </location>
</feature>
<dbReference type="AlphaFoldDB" id="A0A4S2N3J1"/>
<protein>
    <submittedName>
        <fullName evidence="2">Uncharacterized protein</fullName>
    </submittedName>
</protein>
<keyword evidence="3" id="KW-1185">Reference proteome</keyword>
<evidence type="ECO:0000313" key="2">
    <source>
        <dbReference type="EMBL" id="TGZ83799.1"/>
    </source>
</evidence>
<feature type="compositionally biased region" description="Basic and acidic residues" evidence="1">
    <location>
        <begin position="107"/>
        <end position="123"/>
    </location>
</feature>
<proteinExistence type="predicted"/>
<name>A0A4S2N3J1_9PEZI</name>
<evidence type="ECO:0000313" key="3">
    <source>
        <dbReference type="Proteomes" id="UP000298138"/>
    </source>
</evidence>
<accession>A0A4S2N3J1</accession>
<evidence type="ECO:0000256" key="1">
    <source>
        <dbReference type="SAM" id="MobiDB-lite"/>
    </source>
</evidence>
<dbReference type="EMBL" id="ML220113">
    <property type="protein sequence ID" value="TGZ83799.1"/>
    <property type="molecule type" value="Genomic_DNA"/>
</dbReference>
<organism evidence="2 3">
    <name type="scientific">Ascodesmis nigricans</name>
    <dbReference type="NCBI Taxonomy" id="341454"/>
    <lineage>
        <taxon>Eukaryota</taxon>
        <taxon>Fungi</taxon>
        <taxon>Dikarya</taxon>
        <taxon>Ascomycota</taxon>
        <taxon>Pezizomycotina</taxon>
        <taxon>Pezizomycetes</taxon>
        <taxon>Pezizales</taxon>
        <taxon>Ascodesmidaceae</taxon>
        <taxon>Ascodesmis</taxon>
    </lineage>
</organism>